<evidence type="ECO:0000256" key="3">
    <source>
        <dbReference type="ARBA" id="ARBA00022598"/>
    </source>
</evidence>
<keyword evidence="6 10" id="KW-0648">Protein biosynthesis</keyword>
<dbReference type="PANTHER" id="PTHR43766:SF1">
    <property type="entry name" value="TRYPTOPHAN--TRNA LIGASE, MITOCHONDRIAL"/>
    <property type="match status" value="1"/>
</dbReference>
<organism evidence="11 12">
    <name type="scientific">candidate division CPR2 bacterium GW2011_GWC2_39_10</name>
    <dbReference type="NCBI Taxonomy" id="1618345"/>
    <lineage>
        <taxon>Bacteria</taxon>
        <taxon>Bacteria division CPR2</taxon>
    </lineage>
</organism>
<keyword evidence="7 10" id="KW-0030">Aminoacyl-tRNA synthetase</keyword>
<dbReference type="NCBIfam" id="TIGR00233">
    <property type="entry name" value="trpS"/>
    <property type="match status" value="1"/>
</dbReference>
<proteinExistence type="inferred from homology"/>
<evidence type="ECO:0000256" key="4">
    <source>
        <dbReference type="ARBA" id="ARBA00022741"/>
    </source>
</evidence>
<dbReference type="SUPFAM" id="SSF52374">
    <property type="entry name" value="Nucleotidylyl transferase"/>
    <property type="match status" value="1"/>
</dbReference>
<dbReference type="Pfam" id="PF00579">
    <property type="entry name" value="tRNA-synt_1b"/>
    <property type="match status" value="1"/>
</dbReference>
<dbReference type="CDD" id="cd00806">
    <property type="entry name" value="TrpRS_core"/>
    <property type="match status" value="1"/>
</dbReference>
<dbReference type="STRING" id="1618345.UT18_C0017G0014"/>
<keyword evidence="5 10" id="KW-0067">ATP-binding</keyword>
<dbReference type="PRINTS" id="PR01039">
    <property type="entry name" value="TRNASYNTHTRP"/>
</dbReference>
<dbReference type="InterPro" id="IPR014729">
    <property type="entry name" value="Rossmann-like_a/b/a_fold"/>
</dbReference>
<comment type="caution">
    <text evidence="11">The sequence shown here is derived from an EMBL/GenBank/DDBJ whole genome shotgun (WGS) entry which is preliminary data.</text>
</comment>
<dbReference type="GO" id="GO:0006436">
    <property type="term" value="P:tryptophanyl-tRNA aminoacylation"/>
    <property type="evidence" value="ECO:0007669"/>
    <property type="project" value="UniProtKB-UniRule"/>
</dbReference>
<dbReference type="FunFam" id="1.10.240.10:FF:000005">
    <property type="entry name" value="Tryptophan--tRNA ligase"/>
    <property type="match status" value="1"/>
</dbReference>
<evidence type="ECO:0000256" key="5">
    <source>
        <dbReference type="ARBA" id="ARBA00022840"/>
    </source>
</evidence>
<dbReference type="InterPro" id="IPR002305">
    <property type="entry name" value="aa-tRNA-synth_Ic"/>
</dbReference>
<protein>
    <recommendedName>
        <fullName evidence="2 9">Tryptophan--tRNA ligase</fullName>
        <ecNumber evidence="2 9">6.1.1.2</ecNumber>
    </recommendedName>
</protein>
<dbReference type="EMBL" id="LBVV01000017">
    <property type="protein sequence ID" value="KKQ93644.1"/>
    <property type="molecule type" value="Genomic_DNA"/>
</dbReference>
<evidence type="ECO:0000313" key="12">
    <source>
        <dbReference type="Proteomes" id="UP000034207"/>
    </source>
</evidence>
<evidence type="ECO:0000256" key="6">
    <source>
        <dbReference type="ARBA" id="ARBA00022917"/>
    </source>
</evidence>
<dbReference type="AlphaFoldDB" id="A0A0G0P6B6"/>
<name>A0A0G0P6B6_UNCC2</name>
<dbReference type="GO" id="GO:0005524">
    <property type="term" value="F:ATP binding"/>
    <property type="evidence" value="ECO:0007669"/>
    <property type="project" value="UniProtKB-KW"/>
</dbReference>
<keyword evidence="4 10" id="KW-0547">Nucleotide-binding</keyword>
<dbReference type="GO" id="GO:0004830">
    <property type="term" value="F:tryptophan-tRNA ligase activity"/>
    <property type="evidence" value="ECO:0007669"/>
    <property type="project" value="UniProtKB-UniRule"/>
</dbReference>
<keyword evidence="3 10" id="KW-0436">Ligase</keyword>
<dbReference type="InterPro" id="IPR001412">
    <property type="entry name" value="aa-tRNA-synth_I_CS"/>
</dbReference>
<evidence type="ECO:0000256" key="7">
    <source>
        <dbReference type="ARBA" id="ARBA00023146"/>
    </source>
</evidence>
<dbReference type="GO" id="GO:0005737">
    <property type="term" value="C:cytoplasm"/>
    <property type="evidence" value="ECO:0007669"/>
    <property type="project" value="UniProtKB-UniRule"/>
</dbReference>
<evidence type="ECO:0000313" key="11">
    <source>
        <dbReference type="EMBL" id="KKQ93644.1"/>
    </source>
</evidence>
<evidence type="ECO:0000256" key="2">
    <source>
        <dbReference type="ARBA" id="ARBA00013161"/>
    </source>
</evidence>
<dbReference type="Proteomes" id="UP000034207">
    <property type="component" value="Unassembled WGS sequence"/>
</dbReference>
<comment type="similarity">
    <text evidence="1 10">Belongs to the class-I aminoacyl-tRNA synthetase family.</text>
</comment>
<sequence>MKRILTGERPTGKLHIGHLIGTLDNRVKLQDEYDTFIIIADFQYMTDRKEYDKIEDNILEIVKDYLAVGLDPNKVTIFVQSKVIALSELYQMFSSLVSIARVKRNPTVKDELRSAGIEESNMSVAMFAGFKANLVPVGEDQLPHLEQTREIARSFNKEFKEIFPIPKALLSIAPRVLGLDGNAKMSKSLGNTIMLSDSPDEIRKKLKKAVTDSGKEIKFDAAGKPAISNLMTIYSFMNGDNYQKIEKEFKDASYSDFKDALAEEIIKKLTVMQERRASVTEAEVKNILVRGTEKANEITLKTLQEAKEAMHIYYPKIFK</sequence>
<dbReference type="EC" id="6.1.1.2" evidence="2 9"/>
<evidence type="ECO:0000256" key="9">
    <source>
        <dbReference type="NCBIfam" id="TIGR00233"/>
    </source>
</evidence>
<dbReference type="Gene3D" id="1.10.240.10">
    <property type="entry name" value="Tyrosyl-Transfer RNA Synthetase"/>
    <property type="match status" value="1"/>
</dbReference>
<dbReference type="Gene3D" id="3.40.50.620">
    <property type="entry name" value="HUPs"/>
    <property type="match status" value="1"/>
</dbReference>
<dbReference type="PANTHER" id="PTHR43766">
    <property type="entry name" value="TRYPTOPHAN--TRNA LIGASE, MITOCHONDRIAL"/>
    <property type="match status" value="1"/>
</dbReference>
<dbReference type="InterPro" id="IPR002306">
    <property type="entry name" value="Trp-tRNA-ligase"/>
</dbReference>
<reference evidence="11 12" key="1">
    <citation type="journal article" date="2015" name="Nature">
        <title>rRNA introns, odd ribosomes, and small enigmatic genomes across a large radiation of phyla.</title>
        <authorList>
            <person name="Brown C.T."/>
            <person name="Hug L.A."/>
            <person name="Thomas B.C."/>
            <person name="Sharon I."/>
            <person name="Castelle C.J."/>
            <person name="Singh A."/>
            <person name="Wilkins M.J."/>
            <person name="Williams K.H."/>
            <person name="Banfield J.F."/>
        </authorList>
    </citation>
    <scope>NUCLEOTIDE SEQUENCE [LARGE SCALE GENOMIC DNA]</scope>
</reference>
<evidence type="ECO:0000256" key="10">
    <source>
        <dbReference type="RuleBase" id="RU363036"/>
    </source>
</evidence>
<dbReference type="InterPro" id="IPR050203">
    <property type="entry name" value="Trp-tRNA_synthetase"/>
</dbReference>
<dbReference type="PROSITE" id="PS00178">
    <property type="entry name" value="AA_TRNA_LIGASE_I"/>
    <property type="match status" value="1"/>
</dbReference>
<evidence type="ECO:0000256" key="8">
    <source>
        <dbReference type="ARBA" id="ARBA00049929"/>
    </source>
</evidence>
<evidence type="ECO:0000256" key="1">
    <source>
        <dbReference type="ARBA" id="ARBA00005594"/>
    </source>
</evidence>
<gene>
    <name evidence="11" type="ORF">UT18_C0017G0014</name>
</gene>
<accession>A0A0G0P6B6</accession>
<dbReference type="PATRIC" id="fig|1618345.3.peg.922"/>
<comment type="catalytic activity">
    <reaction evidence="8">
        <text>tRNA(Trp) + L-tryptophan + ATP = L-tryptophyl-tRNA(Trp) + AMP + diphosphate + H(+)</text>
        <dbReference type="Rhea" id="RHEA:24080"/>
        <dbReference type="Rhea" id="RHEA-COMP:9671"/>
        <dbReference type="Rhea" id="RHEA-COMP:9705"/>
        <dbReference type="ChEBI" id="CHEBI:15378"/>
        <dbReference type="ChEBI" id="CHEBI:30616"/>
        <dbReference type="ChEBI" id="CHEBI:33019"/>
        <dbReference type="ChEBI" id="CHEBI:57912"/>
        <dbReference type="ChEBI" id="CHEBI:78442"/>
        <dbReference type="ChEBI" id="CHEBI:78535"/>
        <dbReference type="ChEBI" id="CHEBI:456215"/>
        <dbReference type="EC" id="6.1.1.2"/>
    </reaction>
</comment>